<evidence type="ECO:0000313" key="2">
    <source>
        <dbReference type="Proteomes" id="UP001345963"/>
    </source>
</evidence>
<dbReference type="EMBL" id="JAHUTI010050389">
    <property type="protein sequence ID" value="MED6248575.1"/>
    <property type="molecule type" value="Genomic_DNA"/>
</dbReference>
<gene>
    <name evidence="1" type="ORF">ATANTOWER_002141</name>
</gene>
<protein>
    <submittedName>
        <fullName evidence="1">Uncharacterized protein</fullName>
    </submittedName>
</protein>
<organism evidence="1 2">
    <name type="scientific">Ataeniobius toweri</name>
    <dbReference type="NCBI Taxonomy" id="208326"/>
    <lineage>
        <taxon>Eukaryota</taxon>
        <taxon>Metazoa</taxon>
        <taxon>Chordata</taxon>
        <taxon>Craniata</taxon>
        <taxon>Vertebrata</taxon>
        <taxon>Euteleostomi</taxon>
        <taxon>Actinopterygii</taxon>
        <taxon>Neopterygii</taxon>
        <taxon>Teleostei</taxon>
        <taxon>Neoteleostei</taxon>
        <taxon>Acanthomorphata</taxon>
        <taxon>Ovalentaria</taxon>
        <taxon>Atherinomorphae</taxon>
        <taxon>Cyprinodontiformes</taxon>
        <taxon>Goodeidae</taxon>
        <taxon>Ataeniobius</taxon>
    </lineage>
</organism>
<evidence type="ECO:0000313" key="1">
    <source>
        <dbReference type="EMBL" id="MED6248575.1"/>
    </source>
</evidence>
<comment type="caution">
    <text evidence="1">The sequence shown here is derived from an EMBL/GenBank/DDBJ whole genome shotgun (WGS) entry which is preliminary data.</text>
</comment>
<dbReference type="Proteomes" id="UP001345963">
    <property type="component" value="Unassembled WGS sequence"/>
</dbReference>
<name>A0ABU7BG79_9TELE</name>
<keyword evidence="2" id="KW-1185">Reference proteome</keyword>
<reference evidence="1 2" key="1">
    <citation type="submission" date="2021-07" db="EMBL/GenBank/DDBJ databases">
        <authorList>
            <person name="Palmer J.M."/>
        </authorList>
    </citation>
    <scope>NUCLEOTIDE SEQUENCE [LARGE SCALE GENOMIC DNA]</scope>
    <source>
        <strain evidence="1 2">AT_MEX2019</strain>
        <tissue evidence="1">Muscle</tissue>
    </source>
</reference>
<proteinExistence type="predicted"/>
<sequence length="106" mass="12208">MLPQAMRGTRPTFGTRCSGRLRQKLNLSVIQYVMNGGKVYLEHIILTVKNGGGSIMLWEFCLLDPYLVEKLCQYFKIDVHRHFLSNLTELQPLDVQKASRDIPQKT</sequence>
<accession>A0ABU7BG79</accession>